<dbReference type="Gene3D" id="1.10.10.10">
    <property type="entry name" value="Winged helix-like DNA-binding domain superfamily/Winged helix DNA-binding domain"/>
    <property type="match status" value="1"/>
</dbReference>
<dbReference type="GO" id="GO:0009626">
    <property type="term" value="P:plant-type hypersensitive response"/>
    <property type="evidence" value="ECO:0007669"/>
    <property type="project" value="UniProtKB-ARBA"/>
</dbReference>
<dbReference type="Pfam" id="PF00931">
    <property type="entry name" value="NB-ARC"/>
    <property type="match status" value="1"/>
</dbReference>
<dbReference type="GO" id="GO:0002758">
    <property type="term" value="P:innate immune response-activating signaling pathway"/>
    <property type="evidence" value="ECO:0007669"/>
    <property type="project" value="UniProtKB-ARBA"/>
</dbReference>
<feature type="domain" description="Disease resistance protein winged helix" evidence="4">
    <location>
        <begin position="303"/>
        <end position="372"/>
    </location>
</feature>
<dbReference type="EMBL" id="CM003535">
    <property type="protein sequence ID" value="RCV37755.1"/>
    <property type="molecule type" value="Genomic_DNA"/>
</dbReference>
<dbReference type="PANTHER" id="PTHR23155">
    <property type="entry name" value="DISEASE RESISTANCE PROTEIN RP"/>
    <property type="match status" value="1"/>
</dbReference>
<dbReference type="InterPro" id="IPR058922">
    <property type="entry name" value="WHD_DRP"/>
</dbReference>
<accession>A0A368S5P2</accession>
<dbReference type="PRINTS" id="PR00364">
    <property type="entry name" value="DISEASERSIST"/>
</dbReference>
<dbReference type="GO" id="GO:0043531">
    <property type="term" value="F:ADP binding"/>
    <property type="evidence" value="ECO:0007669"/>
    <property type="project" value="InterPro"/>
</dbReference>
<dbReference type="Gene3D" id="1.10.8.430">
    <property type="entry name" value="Helical domain of apoptotic protease-activating factors"/>
    <property type="match status" value="1"/>
</dbReference>
<proteinExistence type="predicted"/>
<dbReference type="InterPro" id="IPR002182">
    <property type="entry name" value="NB-ARC"/>
</dbReference>
<dbReference type="Gene3D" id="3.80.10.10">
    <property type="entry name" value="Ribonuclease Inhibitor"/>
    <property type="match status" value="1"/>
</dbReference>
<dbReference type="InterPro" id="IPR032675">
    <property type="entry name" value="LRR_dom_sf"/>
</dbReference>
<dbReference type="Pfam" id="PF23559">
    <property type="entry name" value="WHD_DRP"/>
    <property type="match status" value="1"/>
</dbReference>
<keyword evidence="1" id="KW-0677">Repeat</keyword>
<dbReference type="InterPro" id="IPR036388">
    <property type="entry name" value="WH-like_DNA-bd_sf"/>
</dbReference>
<dbReference type="InterPro" id="IPR027417">
    <property type="entry name" value="P-loop_NTPase"/>
</dbReference>
<name>A0A368S5P2_SETIT</name>
<evidence type="ECO:0000313" key="5">
    <source>
        <dbReference type="EMBL" id="RCV37755.1"/>
    </source>
</evidence>
<dbReference type="SUPFAM" id="SSF52540">
    <property type="entry name" value="P-loop containing nucleoside triphosphate hydrolases"/>
    <property type="match status" value="1"/>
</dbReference>
<dbReference type="FunFam" id="1.10.10.10:FF:000322">
    <property type="entry name" value="Probable disease resistance protein At1g63360"/>
    <property type="match status" value="1"/>
</dbReference>
<dbReference type="KEGG" id="sita:101766198"/>
<dbReference type="STRING" id="4555.A0A368S5P2"/>
<evidence type="ECO:0000256" key="1">
    <source>
        <dbReference type="ARBA" id="ARBA00022737"/>
    </source>
</evidence>
<keyword evidence="2" id="KW-0611">Plant defense</keyword>
<gene>
    <name evidence="5" type="ORF">SETIT_8G088400v2</name>
</gene>
<reference evidence="5" key="2">
    <citation type="submission" date="2015-07" db="EMBL/GenBank/DDBJ databases">
        <authorList>
            <person name="Noorani M."/>
        </authorList>
    </citation>
    <scope>NUCLEOTIDE SEQUENCE</scope>
    <source>
        <strain evidence="5">Yugu1</strain>
    </source>
</reference>
<dbReference type="SUPFAM" id="SSF52058">
    <property type="entry name" value="L domain-like"/>
    <property type="match status" value="1"/>
</dbReference>
<evidence type="ECO:0000259" key="4">
    <source>
        <dbReference type="Pfam" id="PF23559"/>
    </source>
</evidence>
<reference evidence="5" key="1">
    <citation type="journal article" date="2012" name="Nat. Biotechnol.">
        <title>Reference genome sequence of the model plant Setaria.</title>
        <authorList>
            <person name="Bennetzen J.L."/>
            <person name="Schmutz J."/>
            <person name="Wang H."/>
            <person name="Percifield R."/>
            <person name="Hawkins J."/>
            <person name="Pontaroli A.C."/>
            <person name="Estep M."/>
            <person name="Feng L."/>
            <person name="Vaughn J.N."/>
            <person name="Grimwood J."/>
            <person name="Jenkins J."/>
            <person name="Barry K."/>
            <person name="Lindquist E."/>
            <person name="Hellsten U."/>
            <person name="Deshpande S."/>
            <person name="Wang X."/>
            <person name="Wu X."/>
            <person name="Mitros T."/>
            <person name="Triplett J."/>
            <person name="Yang X."/>
            <person name="Ye C.Y."/>
            <person name="Mauro-Herrera M."/>
            <person name="Wang L."/>
            <person name="Li P."/>
            <person name="Sharma M."/>
            <person name="Sharma R."/>
            <person name="Ronald P.C."/>
            <person name="Panaud O."/>
            <person name="Kellogg E.A."/>
            <person name="Brutnell T.P."/>
            <person name="Doust A.N."/>
            <person name="Tuskan G.A."/>
            <person name="Rokhsar D."/>
            <person name="Devos K.M."/>
        </authorList>
    </citation>
    <scope>NUCLEOTIDE SEQUENCE [LARGE SCALE GENOMIC DNA]</scope>
    <source>
        <strain evidence="5">Yugu1</strain>
    </source>
</reference>
<dbReference type="PANTHER" id="PTHR23155:SF1233">
    <property type="entry name" value="DISEASE RESISTANCE PROTEIN RGA4"/>
    <property type="match status" value="1"/>
</dbReference>
<organism evidence="5">
    <name type="scientific">Setaria italica</name>
    <name type="common">Foxtail millet</name>
    <name type="synonym">Panicum italicum</name>
    <dbReference type="NCBI Taxonomy" id="4555"/>
    <lineage>
        <taxon>Eukaryota</taxon>
        <taxon>Viridiplantae</taxon>
        <taxon>Streptophyta</taxon>
        <taxon>Embryophyta</taxon>
        <taxon>Tracheophyta</taxon>
        <taxon>Spermatophyta</taxon>
        <taxon>Magnoliopsida</taxon>
        <taxon>Liliopsida</taxon>
        <taxon>Poales</taxon>
        <taxon>Poaceae</taxon>
        <taxon>PACMAD clade</taxon>
        <taxon>Panicoideae</taxon>
        <taxon>Panicodae</taxon>
        <taxon>Paniceae</taxon>
        <taxon>Cenchrinae</taxon>
        <taxon>Setaria</taxon>
    </lineage>
</organism>
<dbReference type="AlphaFoldDB" id="A0A368S5P2"/>
<dbReference type="GO" id="GO:0042742">
    <property type="term" value="P:defense response to bacterium"/>
    <property type="evidence" value="ECO:0007669"/>
    <property type="project" value="UniProtKB-ARBA"/>
</dbReference>
<sequence length="688" mass="77372">MQHLRYRLEEALQRQQRYSVSHSSSSQLAQSSWDQHVLPDDLVAIDAPLEELLEQLAEAEGQPKQLRVISVVGFSGLGKTILARELYNSEIGKQFEERARVSGTHGDPGELLSEILRQLNKPDLVTSNVNQLSADLCNFLNNKRYFIVIDGMRSDQWSIVKPAFPRDVSSRIVVTTKIQSVANTCSSTHGYIHKMRRLDEKHSKQLFLRNACPGEYSDYLQPDSAAILNKCDDQPLALTTVAHFMQKKSWPTGQDCEDVCNKARFYDLQSGDDTLDRMHQVLTHDYASLPSHALKACFLYFAMFPSDHPVRAKKIKSQWIAEGFLQPTNLCNDPAAENFEKLMNQNIIQPINVSINTKVKTCKTYGMMHEFITLKSLCENFITLFDGGDSSNLTMPVAFLSIITVLQIWCESSATSTRLTTLQKAIQEFIHDEKDASNDPRSFSLYFDGCSEDFLKDLKAPCYLRSLKLQGRLLELPGFVTALRRLRELHLQSTKMTADLLTALTNLTHLQYLKLIADELEEIHINNKGLPRLLGLCFVLQRPTFPKVEEGALPFLKSLQLLCKDMNGLCGIQIKGFTRLSEIMLDCRVTDGTKANWVRAAKEHPNRPIVVLKRAIPPKVDHDGDSTAAGETENEIVDRSVLSEEQVQETHTQMPHDETDSAFNNMGQQVICAALTGSSIANNGRVAS</sequence>
<dbReference type="OrthoDB" id="629305at2759"/>
<dbReference type="InterPro" id="IPR044974">
    <property type="entry name" value="Disease_R_plants"/>
</dbReference>
<evidence type="ECO:0000256" key="2">
    <source>
        <dbReference type="ARBA" id="ARBA00022821"/>
    </source>
</evidence>
<feature type="domain" description="NB-ARC" evidence="3">
    <location>
        <begin position="47"/>
        <end position="213"/>
    </location>
</feature>
<evidence type="ECO:0000259" key="3">
    <source>
        <dbReference type="Pfam" id="PF00931"/>
    </source>
</evidence>
<protein>
    <submittedName>
        <fullName evidence="5">Uncharacterized protein</fullName>
    </submittedName>
</protein>
<dbReference type="Gene3D" id="3.40.50.300">
    <property type="entry name" value="P-loop containing nucleotide triphosphate hydrolases"/>
    <property type="match status" value="1"/>
</dbReference>
<dbReference type="InterPro" id="IPR042197">
    <property type="entry name" value="Apaf_helical"/>
</dbReference>